<evidence type="ECO:0000256" key="8">
    <source>
        <dbReference type="SAM" id="Phobius"/>
    </source>
</evidence>
<feature type="transmembrane region" description="Helical" evidence="8">
    <location>
        <begin position="312"/>
        <end position="333"/>
    </location>
</feature>
<feature type="transmembrane region" description="Helical" evidence="8">
    <location>
        <begin position="113"/>
        <end position="133"/>
    </location>
</feature>
<dbReference type="InterPro" id="IPR001807">
    <property type="entry name" value="ClC"/>
</dbReference>
<feature type="transmembrane region" description="Helical" evidence="8">
    <location>
        <begin position="238"/>
        <end position="260"/>
    </location>
</feature>
<feature type="transmembrane region" description="Helical" evidence="8">
    <location>
        <begin position="412"/>
        <end position="432"/>
    </location>
</feature>
<name>R4WMH5_9BURK</name>
<evidence type="ECO:0000256" key="4">
    <source>
        <dbReference type="ARBA" id="ARBA00022989"/>
    </source>
</evidence>
<evidence type="ECO:0000313" key="10">
    <source>
        <dbReference type="Proteomes" id="UP000013966"/>
    </source>
</evidence>
<dbReference type="Pfam" id="PF00654">
    <property type="entry name" value="Voltage_CLC"/>
    <property type="match status" value="1"/>
</dbReference>
<evidence type="ECO:0000256" key="3">
    <source>
        <dbReference type="ARBA" id="ARBA00022692"/>
    </source>
</evidence>
<feature type="transmembrane region" description="Helical" evidence="8">
    <location>
        <begin position="20"/>
        <end position="45"/>
    </location>
</feature>
<organism evidence="9 10">
    <name type="scientific">Caballeronia insecticola</name>
    <dbReference type="NCBI Taxonomy" id="758793"/>
    <lineage>
        <taxon>Bacteria</taxon>
        <taxon>Pseudomonadati</taxon>
        <taxon>Pseudomonadota</taxon>
        <taxon>Betaproteobacteria</taxon>
        <taxon>Burkholderiales</taxon>
        <taxon>Burkholderiaceae</taxon>
        <taxon>Caballeronia</taxon>
    </lineage>
</organism>
<dbReference type="Proteomes" id="UP000013966">
    <property type="component" value="Chromosome 2"/>
</dbReference>
<evidence type="ECO:0000256" key="1">
    <source>
        <dbReference type="ARBA" id="ARBA00004141"/>
    </source>
</evidence>
<evidence type="ECO:0000256" key="5">
    <source>
        <dbReference type="ARBA" id="ARBA00023065"/>
    </source>
</evidence>
<dbReference type="Gene3D" id="1.10.3080.10">
    <property type="entry name" value="Clc chloride channel"/>
    <property type="match status" value="1"/>
</dbReference>
<feature type="transmembrane region" description="Helical" evidence="8">
    <location>
        <begin position="164"/>
        <end position="188"/>
    </location>
</feature>
<keyword evidence="2" id="KW-0813">Transport</keyword>
<reference evidence="9 10" key="1">
    <citation type="journal article" date="2013" name="Genome Announc.">
        <title>Complete Genome Sequence of Burkholderia sp. Strain RPE64, Bacterial Symbiont of the Bean Bug Riptortus pedestris.</title>
        <authorList>
            <person name="Shibata T.F."/>
            <person name="Maeda T."/>
            <person name="Nikoh N."/>
            <person name="Yamaguchi K."/>
            <person name="Oshima K."/>
            <person name="Hattori M."/>
            <person name="Nishiyama T."/>
            <person name="Hasebe M."/>
            <person name="Fukatsu T."/>
            <person name="Kikuchi Y."/>
            <person name="Shigenobu S."/>
        </authorList>
    </citation>
    <scope>NUCLEOTIDE SEQUENCE [LARGE SCALE GENOMIC DNA]</scope>
</reference>
<protein>
    <submittedName>
        <fullName evidence="9">Putative ion channel protein</fullName>
    </submittedName>
</protein>
<dbReference type="GO" id="GO:0005247">
    <property type="term" value="F:voltage-gated chloride channel activity"/>
    <property type="evidence" value="ECO:0007669"/>
    <property type="project" value="TreeGrafter"/>
</dbReference>
<dbReference type="CDD" id="cd01031">
    <property type="entry name" value="EriC"/>
    <property type="match status" value="1"/>
</dbReference>
<dbReference type="AlphaFoldDB" id="R4WMH5"/>
<feature type="transmembrane region" description="Helical" evidence="8">
    <location>
        <begin position="382"/>
        <end position="405"/>
    </location>
</feature>
<accession>R4WMH5</accession>
<keyword evidence="10" id="KW-1185">Reference proteome</keyword>
<keyword evidence="7" id="KW-0868">Chloride</keyword>
<dbReference type="SUPFAM" id="SSF81340">
    <property type="entry name" value="Clc chloride channel"/>
    <property type="match status" value="1"/>
</dbReference>
<dbReference type="PANTHER" id="PTHR45711:SF6">
    <property type="entry name" value="CHLORIDE CHANNEL PROTEIN"/>
    <property type="match status" value="1"/>
</dbReference>
<dbReference type="NCBIfam" id="NF003640">
    <property type="entry name" value="PRK05277.1"/>
    <property type="match status" value="1"/>
</dbReference>
<feature type="transmembrane region" description="Helical" evidence="8">
    <location>
        <begin position="66"/>
        <end position="86"/>
    </location>
</feature>
<dbReference type="KEGG" id="buo:BRPE64_BCDS11420"/>
<sequence length="449" mass="45706">MNEANNNDESIDQDDERAGLVPLALASVLVGAATGTIGVLFRFSLERAEAWRSALVAWGHAGHEAAFLLVVFGAAAATALAAWLVARFAPMASGSGIPHVEAVLHGKLPPAPLVLIPIKFAGGVLAIGAGLALGREGPTVQMGASIAHAIGTFFRRTAGDCRVLLAAGAGAGLATAFNAPIAGAVFVLEELMRRFDTRTAVAALGASASAIAMARLLHGDLPDFHVPAQPFPGFAMTGAHLVLGAVLGLLGAAYCRAILWTLDIAESFARPASTKSAVVHATVRAGLVGAAVGLLAWFAPHLAGGGDALTERALLGAGTIAGVLAMFALRFALGAVSYAAGTPGGLFAPMLVLGAQTGLVFGRVCLDWFPGMAAISGDTSTFAVVGMAAFFVAVVRAPVTGIVLVTEMTASFTLLLPMLTACFTAMIVPMLLRVPPVYDSLGKRAAVRR</sequence>
<dbReference type="PANTHER" id="PTHR45711">
    <property type="entry name" value="CHLORIDE CHANNEL PROTEIN"/>
    <property type="match status" value="1"/>
</dbReference>
<evidence type="ECO:0000256" key="2">
    <source>
        <dbReference type="ARBA" id="ARBA00022448"/>
    </source>
</evidence>
<dbReference type="OrthoDB" id="9767361at2"/>
<dbReference type="STRING" id="758793.BRPE64_BCDS11420"/>
<keyword evidence="5" id="KW-0406">Ion transport</keyword>
<proteinExistence type="predicted"/>
<dbReference type="InterPro" id="IPR014743">
    <property type="entry name" value="Cl-channel_core"/>
</dbReference>
<evidence type="ECO:0000256" key="7">
    <source>
        <dbReference type="ARBA" id="ARBA00023214"/>
    </source>
</evidence>
<dbReference type="RefSeq" id="WP_016355232.1">
    <property type="nucleotide sequence ID" value="NC_021294.1"/>
</dbReference>
<feature type="transmembrane region" description="Helical" evidence="8">
    <location>
        <begin position="281"/>
        <end position="300"/>
    </location>
</feature>
<keyword evidence="4 8" id="KW-1133">Transmembrane helix</keyword>
<dbReference type="HOGENOM" id="CLU_015263_7_0_4"/>
<gene>
    <name evidence="9" type="ORF">BRPE64_BCDS11420</name>
</gene>
<reference evidence="9 10" key="2">
    <citation type="journal article" date="2018" name="Int. J. Syst. Evol. Microbiol.">
        <title>Burkholderia insecticola sp. nov., a gut symbiotic bacterium of the bean bug Riptortus pedestris.</title>
        <authorList>
            <person name="Takeshita K."/>
            <person name="Tamaki H."/>
            <person name="Ohbayashi T."/>
            <person name="Meng X.-Y."/>
            <person name="Sone T."/>
            <person name="Mitani Y."/>
            <person name="Peeters C."/>
            <person name="Kikuchi Y."/>
            <person name="Vandamme P."/>
        </authorList>
    </citation>
    <scope>NUCLEOTIDE SEQUENCE [LARGE SCALE GENOMIC DNA]</scope>
    <source>
        <strain evidence="9">RPE64</strain>
    </source>
</reference>
<keyword evidence="6 8" id="KW-0472">Membrane</keyword>
<dbReference type="EMBL" id="AP013059">
    <property type="protein sequence ID" value="BAN25803.1"/>
    <property type="molecule type" value="Genomic_DNA"/>
</dbReference>
<keyword evidence="3 8" id="KW-0812">Transmembrane</keyword>
<dbReference type="PATRIC" id="fig|758793.3.peg.4051"/>
<evidence type="ECO:0000313" key="9">
    <source>
        <dbReference type="EMBL" id="BAN25803.1"/>
    </source>
</evidence>
<evidence type="ECO:0000256" key="6">
    <source>
        <dbReference type="ARBA" id="ARBA00023136"/>
    </source>
</evidence>
<dbReference type="PRINTS" id="PR00762">
    <property type="entry name" value="CLCHANNEL"/>
</dbReference>
<comment type="subcellular location">
    <subcellularLocation>
        <location evidence="1">Membrane</location>
        <topology evidence="1">Multi-pass membrane protein</topology>
    </subcellularLocation>
</comment>
<feature type="transmembrane region" description="Helical" evidence="8">
    <location>
        <begin position="345"/>
        <end position="362"/>
    </location>
</feature>
<dbReference type="GO" id="GO:0005886">
    <property type="term" value="C:plasma membrane"/>
    <property type="evidence" value="ECO:0007669"/>
    <property type="project" value="TreeGrafter"/>
</dbReference>